<keyword evidence="3" id="KW-1185">Reference proteome</keyword>
<evidence type="ECO:0000313" key="2">
    <source>
        <dbReference type="EMBL" id="KAF9520679.1"/>
    </source>
</evidence>
<evidence type="ECO:0000256" key="1">
    <source>
        <dbReference type="SAM" id="MobiDB-lite"/>
    </source>
</evidence>
<sequence>MHYNWPNLSILVASSSDLLIKVPEASTTQCHTPPGAGTWTLIVHDNKLNAQPHTCSGSSPLDAQNPTQQECKMKNGHVQPPRTQSKNPAPKHPQPTQQWMKYSTTHPLQGVLSPTTKPCPKQAHIKPRAKTEHAQPPKGPAPKHLCSKIQCLFPLQNPTQGSRDKDQGETQTYTGTQKPSP</sequence>
<dbReference type="AlphaFoldDB" id="A0A9P6BAY7"/>
<accession>A0A9P6BAY7</accession>
<feature type="compositionally biased region" description="Polar residues" evidence="1">
    <location>
        <begin position="94"/>
        <end position="116"/>
    </location>
</feature>
<protein>
    <submittedName>
        <fullName evidence="2">Uncharacterized protein</fullName>
    </submittedName>
</protein>
<comment type="caution">
    <text evidence="2">The sequence shown here is derived from an EMBL/GenBank/DDBJ whole genome shotgun (WGS) entry which is preliminary data.</text>
</comment>
<feature type="region of interest" description="Disordered" evidence="1">
    <location>
        <begin position="52"/>
        <end position="181"/>
    </location>
</feature>
<reference evidence="2" key="1">
    <citation type="journal article" date="2020" name="Nat. Commun.">
        <title>Large-scale genome sequencing of mycorrhizal fungi provides insights into the early evolution of symbiotic traits.</title>
        <authorList>
            <person name="Miyauchi S."/>
            <person name="Kiss E."/>
            <person name="Kuo A."/>
            <person name="Drula E."/>
            <person name="Kohler A."/>
            <person name="Sanchez-Garcia M."/>
            <person name="Morin E."/>
            <person name="Andreopoulos B."/>
            <person name="Barry K.W."/>
            <person name="Bonito G."/>
            <person name="Buee M."/>
            <person name="Carver A."/>
            <person name="Chen C."/>
            <person name="Cichocki N."/>
            <person name="Clum A."/>
            <person name="Culley D."/>
            <person name="Crous P.W."/>
            <person name="Fauchery L."/>
            <person name="Girlanda M."/>
            <person name="Hayes R.D."/>
            <person name="Keri Z."/>
            <person name="LaButti K."/>
            <person name="Lipzen A."/>
            <person name="Lombard V."/>
            <person name="Magnuson J."/>
            <person name="Maillard F."/>
            <person name="Murat C."/>
            <person name="Nolan M."/>
            <person name="Ohm R.A."/>
            <person name="Pangilinan J."/>
            <person name="Pereira M.F."/>
            <person name="Perotto S."/>
            <person name="Peter M."/>
            <person name="Pfister S."/>
            <person name="Riley R."/>
            <person name="Sitrit Y."/>
            <person name="Stielow J.B."/>
            <person name="Szollosi G."/>
            <person name="Zifcakova L."/>
            <person name="Stursova M."/>
            <person name="Spatafora J.W."/>
            <person name="Tedersoo L."/>
            <person name="Vaario L.M."/>
            <person name="Yamada A."/>
            <person name="Yan M."/>
            <person name="Wang P."/>
            <person name="Xu J."/>
            <person name="Bruns T."/>
            <person name="Baldrian P."/>
            <person name="Vilgalys R."/>
            <person name="Dunand C."/>
            <person name="Henrissat B."/>
            <person name="Grigoriev I.V."/>
            <person name="Hibbett D."/>
            <person name="Nagy L.G."/>
            <person name="Martin F.M."/>
        </authorList>
    </citation>
    <scope>NUCLEOTIDE SEQUENCE</scope>
    <source>
        <strain evidence="2">UP504</strain>
    </source>
</reference>
<proteinExistence type="predicted"/>
<name>A0A9P6BAY7_9AGAM</name>
<feature type="compositionally biased region" description="Polar residues" evidence="1">
    <location>
        <begin position="52"/>
        <end position="70"/>
    </location>
</feature>
<dbReference type="EMBL" id="MU128911">
    <property type="protein sequence ID" value="KAF9520679.1"/>
    <property type="molecule type" value="Genomic_DNA"/>
</dbReference>
<organism evidence="2 3">
    <name type="scientific">Hydnum rufescens UP504</name>
    <dbReference type="NCBI Taxonomy" id="1448309"/>
    <lineage>
        <taxon>Eukaryota</taxon>
        <taxon>Fungi</taxon>
        <taxon>Dikarya</taxon>
        <taxon>Basidiomycota</taxon>
        <taxon>Agaricomycotina</taxon>
        <taxon>Agaricomycetes</taxon>
        <taxon>Cantharellales</taxon>
        <taxon>Hydnaceae</taxon>
        <taxon>Hydnum</taxon>
    </lineage>
</organism>
<evidence type="ECO:0000313" key="3">
    <source>
        <dbReference type="Proteomes" id="UP000886523"/>
    </source>
</evidence>
<feature type="compositionally biased region" description="Polar residues" evidence="1">
    <location>
        <begin position="169"/>
        <end position="181"/>
    </location>
</feature>
<gene>
    <name evidence="2" type="ORF">BS47DRAFT_1357472</name>
</gene>
<dbReference type="Proteomes" id="UP000886523">
    <property type="component" value="Unassembled WGS sequence"/>
</dbReference>